<keyword evidence="11" id="KW-1185">Reference proteome</keyword>
<evidence type="ECO:0000256" key="6">
    <source>
        <dbReference type="ARBA" id="ARBA00023163"/>
    </source>
</evidence>
<dbReference type="GO" id="GO:0009873">
    <property type="term" value="P:ethylene-activated signaling pathway"/>
    <property type="evidence" value="ECO:0007669"/>
    <property type="project" value="UniProtKB-KW"/>
</dbReference>
<dbReference type="PRINTS" id="PR00367">
    <property type="entry name" value="ETHRSPELEMNT"/>
</dbReference>
<accession>A0A5N5HSK8</accession>
<keyword evidence="3" id="KW-0805">Transcription regulation</keyword>
<dbReference type="SUPFAM" id="SSF54171">
    <property type="entry name" value="DNA-binding domain"/>
    <property type="match status" value="1"/>
</dbReference>
<evidence type="ECO:0000313" key="11">
    <source>
        <dbReference type="Proteomes" id="UP000327157"/>
    </source>
</evidence>
<evidence type="ECO:0000256" key="5">
    <source>
        <dbReference type="ARBA" id="ARBA00023159"/>
    </source>
</evidence>
<keyword evidence="7" id="KW-0539">Nucleus</keyword>
<evidence type="ECO:0000256" key="4">
    <source>
        <dbReference type="ARBA" id="ARBA00023125"/>
    </source>
</evidence>
<feature type="domain" description="AP2/ERF" evidence="9">
    <location>
        <begin position="10"/>
        <end position="68"/>
    </location>
</feature>
<dbReference type="Pfam" id="PF00847">
    <property type="entry name" value="AP2"/>
    <property type="match status" value="1"/>
</dbReference>
<dbReference type="PANTHER" id="PTHR31190:SF499">
    <property type="entry name" value="ETHYLENE-RESPONSIVE TRANSCRIPTION FACTOR ERF105"/>
    <property type="match status" value="1"/>
</dbReference>
<dbReference type="GO" id="GO:0006950">
    <property type="term" value="P:response to stress"/>
    <property type="evidence" value="ECO:0007669"/>
    <property type="project" value="UniProtKB-ARBA"/>
</dbReference>
<dbReference type="Proteomes" id="UP000327157">
    <property type="component" value="Chromosome 8"/>
</dbReference>
<dbReference type="PANTHER" id="PTHR31190">
    <property type="entry name" value="DNA-BINDING DOMAIN"/>
    <property type="match status" value="1"/>
</dbReference>
<dbReference type="GO" id="GO:0003700">
    <property type="term" value="F:DNA-binding transcription factor activity"/>
    <property type="evidence" value="ECO:0007669"/>
    <property type="project" value="InterPro"/>
</dbReference>
<reference evidence="10 11" key="1">
    <citation type="submission" date="2019-09" db="EMBL/GenBank/DDBJ databases">
        <authorList>
            <person name="Ou C."/>
        </authorList>
    </citation>
    <scope>NUCLEOTIDE SEQUENCE [LARGE SCALE GENOMIC DNA]</scope>
    <source>
        <strain evidence="10">S2</strain>
        <tissue evidence="10">Leaf</tissue>
    </source>
</reference>
<dbReference type="AlphaFoldDB" id="A0A5N5HSK8"/>
<proteinExistence type="inferred from homology"/>
<dbReference type="InterPro" id="IPR044808">
    <property type="entry name" value="ERF_plant"/>
</dbReference>
<dbReference type="GO" id="GO:0000976">
    <property type="term" value="F:transcription cis-regulatory region binding"/>
    <property type="evidence" value="ECO:0007669"/>
    <property type="project" value="UniProtKB-ARBA"/>
</dbReference>
<evidence type="ECO:0000256" key="7">
    <source>
        <dbReference type="ARBA" id="ARBA00023242"/>
    </source>
</evidence>
<comment type="similarity">
    <text evidence="8">Belongs to the AP2/ERF transcription factor family. ERF subfamily.</text>
</comment>
<gene>
    <name evidence="10" type="ORF">D8674_034036</name>
</gene>
<name>A0A5N5HSK8_9ROSA</name>
<evidence type="ECO:0000259" key="9">
    <source>
        <dbReference type="PROSITE" id="PS51032"/>
    </source>
</evidence>
<dbReference type="SMART" id="SM00380">
    <property type="entry name" value="AP2"/>
    <property type="match status" value="1"/>
</dbReference>
<dbReference type="InterPro" id="IPR001471">
    <property type="entry name" value="AP2/ERF_dom"/>
</dbReference>
<dbReference type="PROSITE" id="PS51032">
    <property type="entry name" value="AP2_ERF"/>
    <property type="match status" value="1"/>
</dbReference>
<dbReference type="InterPro" id="IPR036955">
    <property type="entry name" value="AP2/ERF_dom_sf"/>
</dbReference>
<dbReference type="EMBL" id="SMOL01000148">
    <property type="protein sequence ID" value="KAB2629241.1"/>
    <property type="molecule type" value="Genomic_DNA"/>
</dbReference>
<evidence type="ECO:0000256" key="2">
    <source>
        <dbReference type="ARBA" id="ARBA00022745"/>
    </source>
</evidence>
<organism evidence="10 11">
    <name type="scientific">Pyrus ussuriensis x Pyrus communis</name>
    <dbReference type="NCBI Taxonomy" id="2448454"/>
    <lineage>
        <taxon>Eukaryota</taxon>
        <taxon>Viridiplantae</taxon>
        <taxon>Streptophyta</taxon>
        <taxon>Embryophyta</taxon>
        <taxon>Tracheophyta</taxon>
        <taxon>Spermatophyta</taxon>
        <taxon>Magnoliopsida</taxon>
        <taxon>eudicotyledons</taxon>
        <taxon>Gunneridae</taxon>
        <taxon>Pentapetalae</taxon>
        <taxon>rosids</taxon>
        <taxon>fabids</taxon>
        <taxon>Rosales</taxon>
        <taxon>Rosaceae</taxon>
        <taxon>Amygdaloideae</taxon>
        <taxon>Maleae</taxon>
        <taxon>Pyrus</taxon>
    </lineage>
</organism>
<comment type="subcellular location">
    <subcellularLocation>
        <location evidence="1">Nucleus</location>
    </subcellularLocation>
</comment>
<keyword evidence="5" id="KW-0010">Activator</keyword>
<keyword evidence="2" id="KW-0936">Ethylene signaling pathway</keyword>
<dbReference type="CDD" id="cd00018">
    <property type="entry name" value="AP2"/>
    <property type="match status" value="1"/>
</dbReference>
<keyword evidence="4" id="KW-0238">DNA-binding</keyword>
<keyword evidence="6" id="KW-0804">Transcription</keyword>
<sequence length="75" mass="8797">MSSNEEKKKHYRGARQRLWPKYAAEIWDPNRRGSQVWLGTFDTVIKAAKAYDRASFKLRGAKAILNFLHNQLSQF</sequence>
<evidence type="ECO:0000256" key="3">
    <source>
        <dbReference type="ARBA" id="ARBA00023015"/>
    </source>
</evidence>
<evidence type="ECO:0000256" key="1">
    <source>
        <dbReference type="ARBA" id="ARBA00004123"/>
    </source>
</evidence>
<reference evidence="11" key="2">
    <citation type="submission" date="2019-10" db="EMBL/GenBank/DDBJ databases">
        <title>A de novo genome assembly of a pear dwarfing rootstock.</title>
        <authorList>
            <person name="Wang F."/>
            <person name="Wang J."/>
            <person name="Li S."/>
            <person name="Zhang Y."/>
            <person name="Fang M."/>
            <person name="Ma L."/>
            <person name="Zhao Y."/>
            <person name="Jiang S."/>
        </authorList>
    </citation>
    <scope>NUCLEOTIDE SEQUENCE [LARGE SCALE GENOMIC DNA]</scope>
</reference>
<dbReference type="InterPro" id="IPR016177">
    <property type="entry name" value="DNA-bd_dom_sf"/>
</dbReference>
<dbReference type="GO" id="GO:0005634">
    <property type="term" value="C:nucleus"/>
    <property type="evidence" value="ECO:0007669"/>
    <property type="project" value="UniProtKB-SubCell"/>
</dbReference>
<dbReference type="PIRSF" id="PIRSF038123">
    <property type="entry name" value="PTI6"/>
    <property type="match status" value="1"/>
</dbReference>
<evidence type="ECO:0000313" key="10">
    <source>
        <dbReference type="EMBL" id="KAB2629241.1"/>
    </source>
</evidence>
<protein>
    <submittedName>
        <fullName evidence="10">AP2 domain class transcription factor</fullName>
    </submittedName>
</protein>
<evidence type="ECO:0000256" key="8">
    <source>
        <dbReference type="ARBA" id="ARBA00024343"/>
    </source>
</evidence>
<reference evidence="10 11" key="3">
    <citation type="submission" date="2019-11" db="EMBL/GenBank/DDBJ databases">
        <title>A de novo genome assembly of a pear dwarfing rootstock.</title>
        <authorList>
            <person name="Wang F."/>
            <person name="Wang J."/>
            <person name="Li S."/>
            <person name="Zhang Y."/>
            <person name="Fang M."/>
            <person name="Ma L."/>
            <person name="Zhao Y."/>
            <person name="Jiang S."/>
        </authorList>
    </citation>
    <scope>NUCLEOTIDE SEQUENCE [LARGE SCALE GENOMIC DNA]</scope>
    <source>
        <strain evidence="10">S2</strain>
        <tissue evidence="10">Leaf</tissue>
    </source>
</reference>
<dbReference type="OrthoDB" id="674504at2759"/>
<comment type="caution">
    <text evidence="10">The sequence shown here is derived from an EMBL/GenBank/DDBJ whole genome shotgun (WGS) entry which is preliminary data.</text>
</comment>
<dbReference type="Gene3D" id="3.30.730.10">
    <property type="entry name" value="AP2/ERF domain"/>
    <property type="match status" value="1"/>
</dbReference>